<evidence type="ECO:0000313" key="3">
    <source>
        <dbReference type="EMBL" id="TYL60523.1"/>
    </source>
</evidence>
<dbReference type="Gene3D" id="3.30.460.10">
    <property type="entry name" value="Beta Polymerase, domain 2"/>
    <property type="match status" value="1"/>
</dbReference>
<sequence>MKVEEVISRVAELCRQYDAQKVILYGSRAKGTALERSDIDIAVSGVKDFDTLSDEVEDLPTLYSVDLLNLDTCRNDLLLEDIRQYGRKI</sequence>
<dbReference type="InterPro" id="IPR043519">
    <property type="entry name" value="NT_sf"/>
</dbReference>
<dbReference type="Pfam" id="PF18765">
    <property type="entry name" value="Polbeta"/>
    <property type="match status" value="1"/>
</dbReference>
<evidence type="ECO:0000259" key="1">
    <source>
        <dbReference type="Pfam" id="PF18765"/>
    </source>
</evidence>
<dbReference type="InterPro" id="IPR041633">
    <property type="entry name" value="Polbeta"/>
</dbReference>
<reference evidence="2 4" key="1">
    <citation type="submission" date="2015-09" db="EMBL/GenBank/DDBJ databases">
        <authorList>
            <consortium name="Pathogen Informatics"/>
        </authorList>
    </citation>
    <scope>NUCLEOTIDE SEQUENCE [LARGE SCALE GENOMIC DNA]</scope>
    <source>
        <strain evidence="2 4">2789STDY5834968</strain>
    </source>
</reference>
<dbReference type="SUPFAM" id="SSF81301">
    <property type="entry name" value="Nucleotidyltransferase"/>
    <property type="match status" value="1"/>
</dbReference>
<accession>A0A173VHC5</accession>
<keyword evidence="2" id="KW-0808">Transferase</keyword>
<dbReference type="EMBL" id="CYXM01000017">
    <property type="protein sequence ID" value="CUN25328.1"/>
    <property type="molecule type" value="Genomic_DNA"/>
</dbReference>
<reference evidence="3 5" key="2">
    <citation type="submission" date="2019-08" db="EMBL/GenBank/DDBJ databases">
        <authorList>
            <person name="Duncan S."/>
            <person name="Walker A."/>
        </authorList>
    </citation>
    <scope>NUCLEOTIDE SEQUENCE [LARGE SCALE GENOMIC DNA]</scope>
    <source>
        <strain evidence="3 5">T3WBe13</strain>
    </source>
</reference>
<dbReference type="EMBL" id="VSTF01000004">
    <property type="protein sequence ID" value="TYL60523.1"/>
    <property type="molecule type" value="Genomic_DNA"/>
</dbReference>
<evidence type="ECO:0000313" key="4">
    <source>
        <dbReference type="Proteomes" id="UP000095673"/>
    </source>
</evidence>
<proteinExistence type="predicted"/>
<dbReference type="CDD" id="cd05403">
    <property type="entry name" value="NT_KNTase_like"/>
    <property type="match status" value="1"/>
</dbReference>
<dbReference type="Proteomes" id="UP000095673">
    <property type="component" value="Unassembled WGS sequence"/>
</dbReference>
<protein>
    <submittedName>
        <fullName evidence="2 3">Nucleotidyltransferase domain</fullName>
    </submittedName>
</protein>
<dbReference type="Proteomes" id="UP000324327">
    <property type="component" value="Unassembled WGS sequence"/>
</dbReference>
<evidence type="ECO:0000313" key="2">
    <source>
        <dbReference type="EMBL" id="CUN25328.1"/>
    </source>
</evidence>
<feature type="domain" description="Polymerase beta nucleotidyltransferase" evidence="1">
    <location>
        <begin position="11"/>
        <end position="87"/>
    </location>
</feature>
<dbReference type="GO" id="GO:0016740">
    <property type="term" value="F:transferase activity"/>
    <property type="evidence" value="ECO:0007669"/>
    <property type="project" value="UniProtKB-KW"/>
</dbReference>
<organism evidence="2 4">
    <name type="scientific">Agathobacter rectalis</name>
    <dbReference type="NCBI Taxonomy" id="39491"/>
    <lineage>
        <taxon>Bacteria</taxon>
        <taxon>Bacillati</taxon>
        <taxon>Bacillota</taxon>
        <taxon>Clostridia</taxon>
        <taxon>Lachnospirales</taxon>
        <taxon>Lachnospiraceae</taxon>
        <taxon>Agathobacter</taxon>
    </lineage>
</organism>
<gene>
    <name evidence="2" type="ORF">ERS852580_02940</name>
    <name evidence="3" type="ORF">FYL31_05195</name>
</gene>
<reference evidence="3 5" key="3">
    <citation type="submission" date="2019-09" db="EMBL/GenBank/DDBJ databases">
        <title>Strain-level analysis of Eubacterium rectale using genomes from metagenomes.</title>
        <authorList>
            <person name="Karcher N."/>
            <person name="Segata N."/>
        </authorList>
    </citation>
    <scope>NUCLEOTIDE SEQUENCE [LARGE SCALE GENOMIC DNA]</scope>
    <source>
        <strain evidence="3 5">T3WBe13</strain>
    </source>
</reference>
<evidence type="ECO:0000313" key="5">
    <source>
        <dbReference type="Proteomes" id="UP000324327"/>
    </source>
</evidence>
<dbReference type="OrthoDB" id="2050325at2"/>
<dbReference type="RefSeq" id="WP_055164452.1">
    <property type="nucleotide sequence ID" value="NZ_CYXM01000017.1"/>
</dbReference>
<name>A0A173VHC5_9FIRM</name>
<dbReference type="AlphaFoldDB" id="A0A173VHC5"/>